<dbReference type="InterPro" id="IPR036265">
    <property type="entry name" value="HIT-like_sf"/>
</dbReference>
<accession>A0A1I2ZL48</accession>
<evidence type="ECO:0000313" key="6">
    <source>
        <dbReference type="EMBL" id="SFH38375.1"/>
    </source>
</evidence>
<dbReference type="EMBL" id="FOOI01000016">
    <property type="protein sequence ID" value="SFH38375.1"/>
    <property type="molecule type" value="Genomic_DNA"/>
</dbReference>
<evidence type="ECO:0000313" key="8">
    <source>
        <dbReference type="Proteomes" id="UP000533017"/>
    </source>
</evidence>
<proteinExistence type="predicted"/>
<keyword evidence="8" id="KW-1185">Reference proteome</keyword>
<protein>
    <submittedName>
        <fullName evidence="6">Histidine triad (HIT) family protein</fullName>
    </submittedName>
</protein>
<dbReference type="GO" id="GO:0009117">
    <property type="term" value="P:nucleotide metabolic process"/>
    <property type="evidence" value="ECO:0007669"/>
    <property type="project" value="TreeGrafter"/>
</dbReference>
<dbReference type="Pfam" id="PF01230">
    <property type="entry name" value="HIT"/>
    <property type="match status" value="1"/>
</dbReference>
<reference evidence="6 7" key="1">
    <citation type="submission" date="2016-10" db="EMBL/GenBank/DDBJ databases">
        <authorList>
            <person name="de Groot N.N."/>
        </authorList>
    </citation>
    <scope>NUCLEOTIDE SEQUENCE [LARGE SCALE GENOMIC DNA]</scope>
    <source>
        <strain evidence="6 7">CPCC 202808</strain>
    </source>
</reference>
<dbReference type="Gene3D" id="3.30.428.10">
    <property type="entry name" value="HIT-like"/>
    <property type="match status" value="1"/>
</dbReference>
<evidence type="ECO:0000256" key="2">
    <source>
        <dbReference type="PIRSR" id="PIRSR601310-3"/>
    </source>
</evidence>
<dbReference type="OrthoDB" id="9784774at2"/>
<reference evidence="5 8" key="2">
    <citation type="submission" date="2020-07" db="EMBL/GenBank/DDBJ databases">
        <title>Sequencing the genomes of 1000 actinobacteria strains.</title>
        <authorList>
            <person name="Klenk H.-P."/>
        </authorList>
    </citation>
    <scope>NUCLEOTIDE SEQUENCE [LARGE SCALE GENOMIC DNA]</scope>
    <source>
        <strain evidence="5 8">DSM 45117</strain>
    </source>
</reference>
<organism evidence="6 7">
    <name type="scientific">Actinopolymorpha cephalotaxi</name>
    <dbReference type="NCBI Taxonomy" id="504797"/>
    <lineage>
        <taxon>Bacteria</taxon>
        <taxon>Bacillati</taxon>
        <taxon>Actinomycetota</taxon>
        <taxon>Actinomycetes</taxon>
        <taxon>Propionibacteriales</taxon>
        <taxon>Actinopolymorphaceae</taxon>
        <taxon>Actinopolymorpha</taxon>
    </lineage>
</organism>
<dbReference type="PROSITE" id="PS51084">
    <property type="entry name" value="HIT_2"/>
    <property type="match status" value="1"/>
</dbReference>
<evidence type="ECO:0000256" key="3">
    <source>
        <dbReference type="PROSITE-ProRule" id="PRU00464"/>
    </source>
</evidence>
<evidence type="ECO:0000313" key="5">
    <source>
        <dbReference type="EMBL" id="NYH82052.1"/>
    </source>
</evidence>
<feature type="short sequence motif" description="Histidine triad motif" evidence="2 3">
    <location>
        <begin position="103"/>
        <end position="107"/>
    </location>
</feature>
<dbReference type="RefSeq" id="WP_092887604.1">
    <property type="nucleotide sequence ID" value="NZ_FOOI01000016.1"/>
</dbReference>
<dbReference type="GO" id="GO:0003824">
    <property type="term" value="F:catalytic activity"/>
    <property type="evidence" value="ECO:0007669"/>
    <property type="project" value="InterPro"/>
</dbReference>
<dbReference type="EMBL" id="JACBZA010000001">
    <property type="protein sequence ID" value="NYH82052.1"/>
    <property type="molecule type" value="Genomic_DNA"/>
</dbReference>
<gene>
    <name evidence="5" type="ORF">FHR37_000903</name>
    <name evidence="6" type="ORF">SAMN05421678_116165</name>
</gene>
<dbReference type="PANTHER" id="PTHR46648">
    <property type="entry name" value="HIT FAMILY PROTEIN 1"/>
    <property type="match status" value="1"/>
</dbReference>
<dbReference type="PANTHER" id="PTHR46648:SF1">
    <property type="entry name" value="ADENOSINE 5'-MONOPHOSPHORAMIDASE HNT1"/>
    <property type="match status" value="1"/>
</dbReference>
<evidence type="ECO:0000313" key="7">
    <source>
        <dbReference type="Proteomes" id="UP000199052"/>
    </source>
</evidence>
<dbReference type="Proteomes" id="UP000533017">
    <property type="component" value="Unassembled WGS sequence"/>
</dbReference>
<sequence length="155" mass="16862">MSEIDVPGCHFCDEVRGRTTEAPRAFCDESFSVFVGRYQPTGPGYALVVPSWHVEDLPALPEDLCGPMLRMARRTSVAVQQAFGATGTTVLQNNGKPGQSVPHLHFHVIPRRPGDGYPRRAETPVHVDELTRQATILATALGNPAPRPRPRAGLS</sequence>
<dbReference type="AlphaFoldDB" id="A0A1I2ZL48"/>
<dbReference type="Proteomes" id="UP000199052">
    <property type="component" value="Unassembled WGS sequence"/>
</dbReference>
<dbReference type="STRING" id="504797.SAMN05421678_116165"/>
<dbReference type="InterPro" id="IPR001310">
    <property type="entry name" value="Histidine_triad_HIT"/>
</dbReference>
<name>A0A1I2ZL48_9ACTN</name>
<dbReference type="SUPFAM" id="SSF54197">
    <property type="entry name" value="HIT-like"/>
    <property type="match status" value="1"/>
</dbReference>
<evidence type="ECO:0000256" key="1">
    <source>
        <dbReference type="PIRSR" id="PIRSR601310-1"/>
    </source>
</evidence>
<dbReference type="InterPro" id="IPR011146">
    <property type="entry name" value="HIT-like"/>
</dbReference>
<evidence type="ECO:0000259" key="4">
    <source>
        <dbReference type="PROSITE" id="PS51084"/>
    </source>
</evidence>
<feature type="domain" description="HIT" evidence="4">
    <location>
        <begin position="10"/>
        <end position="118"/>
    </location>
</feature>
<feature type="active site" description="Tele-AMP-histidine intermediate" evidence="1">
    <location>
        <position position="105"/>
    </location>
</feature>